<evidence type="ECO:0000259" key="7">
    <source>
        <dbReference type="Pfam" id="PF02687"/>
    </source>
</evidence>
<evidence type="ECO:0000256" key="2">
    <source>
        <dbReference type="ARBA" id="ARBA00022475"/>
    </source>
</evidence>
<comment type="subcellular location">
    <subcellularLocation>
        <location evidence="1">Cell membrane</location>
        <topology evidence="1">Multi-pass membrane protein</topology>
    </subcellularLocation>
</comment>
<evidence type="ECO:0000256" key="4">
    <source>
        <dbReference type="ARBA" id="ARBA00022989"/>
    </source>
</evidence>
<name>A0ABX1U5W1_9PROT</name>
<keyword evidence="2" id="KW-1003">Cell membrane</keyword>
<keyword evidence="5 6" id="KW-0472">Membrane</keyword>
<accession>A0ABX1U5W1</accession>
<comment type="caution">
    <text evidence="9">The sequence shown here is derived from an EMBL/GenBank/DDBJ whole genome shotgun (WGS) entry which is preliminary data.</text>
</comment>
<feature type="transmembrane region" description="Helical" evidence="6">
    <location>
        <begin position="334"/>
        <end position="364"/>
    </location>
</feature>
<evidence type="ECO:0000256" key="1">
    <source>
        <dbReference type="ARBA" id="ARBA00004651"/>
    </source>
</evidence>
<dbReference type="PANTHER" id="PTHR43738">
    <property type="entry name" value="ABC TRANSPORTER, MEMBRANE PROTEIN"/>
    <property type="match status" value="1"/>
</dbReference>
<dbReference type="InterPro" id="IPR025857">
    <property type="entry name" value="MacB_PCD"/>
</dbReference>
<dbReference type="Pfam" id="PF02687">
    <property type="entry name" value="FtsX"/>
    <property type="match status" value="1"/>
</dbReference>
<keyword evidence="3 6" id="KW-0812">Transmembrane</keyword>
<organism evidence="9 10">
    <name type="scientific">Candidatus Accumulibacter phosphatis</name>
    <dbReference type="NCBI Taxonomy" id="327160"/>
    <lineage>
        <taxon>Bacteria</taxon>
        <taxon>Pseudomonadati</taxon>
        <taxon>Pseudomonadota</taxon>
        <taxon>Betaproteobacteria</taxon>
        <taxon>Candidatus Accumulibacter</taxon>
    </lineage>
</organism>
<dbReference type="PANTHER" id="PTHR43738:SF2">
    <property type="entry name" value="ABC TRANSPORTER PERMEASE"/>
    <property type="match status" value="1"/>
</dbReference>
<dbReference type="RefSeq" id="WP_169068614.1">
    <property type="nucleotide sequence ID" value="NZ_SPMY01000113.1"/>
</dbReference>
<dbReference type="EMBL" id="SPMY01000113">
    <property type="protein sequence ID" value="NMQ30213.1"/>
    <property type="molecule type" value="Genomic_DNA"/>
</dbReference>
<keyword evidence="4 6" id="KW-1133">Transmembrane helix</keyword>
<protein>
    <submittedName>
        <fullName evidence="9">ABC transporter permease</fullName>
    </submittedName>
</protein>
<dbReference type="Proteomes" id="UP000749010">
    <property type="component" value="Unassembled WGS sequence"/>
</dbReference>
<dbReference type="Pfam" id="PF12704">
    <property type="entry name" value="MacB_PCD"/>
    <property type="match status" value="1"/>
</dbReference>
<evidence type="ECO:0000256" key="5">
    <source>
        <dbReference type="ARBA" id="ARBA00023136"/>
    </source>
</evidence>
<proteinExistence type="predicted"/>
<evidence type="ECO:0000313" key="9">
    <source>
        <dbReference type="EMBL" id="NMQ30213.1"/>
    </source>
</evidence>
<dbReference type="InterPro" id="IPR003838">
    <property type="entry name" value="ABC3_permease_C"/>
</dbReference>
<feature type="domain" description="ABC3 transporter permease C-terminal" evidence="7">
    <location>
        <begin position="292"/>
        <end position="408"/>
    </location>
</feature>
<sequence length="418" mass="44364">MKAILVLALQSAWARRLTLGIALVSIALSTALLLAVERVRSDARTSFTQSVSGVDLVVGARSGAVQLILYAVFHSGSATQNMRWESFEALATHPAVDWAVPLSLGDGHHGFPVLGTTPAYFERLRYGDRQALAFAAGHPFADVFEAVLGSEAAAQLGYRPGDRITLSHGITEFAPEHADKPFAVVGILAPTGTPVDRTVHVGLEAITAIHLDWAGGAPLPGLVIPAEQVRKFDLQPKEVTAMLIGLKRRGDVFRLQRQVNNQKGEPLMAVMPGVALDELWQTLGMVERLLLALSALVVMVGLTGLMATMLASLNERRRELAILRALGAGPGGIFLMLTCEGLLVTTAGALLGSALLTIAIAVLAPLAQPYGVHLSLRPPAANEWLLLASILATGLIASLVPGWRAWRMALADGLTPRN</sequence>
<evidence type="ECO:0000313" key="10">
    <source>
        <dbReference type="Proteomes" id="UP000749010"/>
    </source>
</evidence>
<dbReference type="InterPro" id="IPR051125">
    <property type="entry name" value="ABC-4/HrtB_transporter"/>
</dbReference>
<keyword evidence="10" id="KW-1185">Reference proteome</keyword>
<evidence type="ECO:0000256" key="6">
    <source>
        <dbReference type="SAM" id="Phobius"/>
    </source>
</evidence>
<feature type="domain" description="MacB-like periplasmic core" evidence="8">
    <location>
        <begin position="19"/>
        <end position="200"/>
    </location>
</feature>
<reference evidence="9 10" key="1">
    <citation type="submission" date="2019-03" db="EMBL/GenBank/DDBJ databases">
        <title>Metabolic reconstructions from genomes of highly enriched 'Candidatus Accumulibacter' and 'Candidatus Competibacter' bioreactor populations.</title>
        <authorList>
            <person name="Annavajhala M.K."/>
            <person name="Welles L."/>
            <person name="Abbas B."/>
            <person name="Sorokin D."/>
            <person name="Park H."/>
            <person name="Van Loosdrecht M."/>
            <person name="Chandran K."/>
        </authorList>
    </citation>
    <scope>NUCLEOTIDE SEQUENCE [LARGE SCALE GENOMIC DNA]</scope>
    <source>
        <strain evidence="9 10">SBR_S</strain>
    </source>
</reference>
<feature type="transmembrane region" description="Helical" evidence="6">
    <location>
        <begin position="384"/>
        <end position="403"/>
    </location>
</feature>
<gene>
    <name evidence="9" type="ORF">E4Q23_22100</name>
</gene>
<evidence type="ECO:0000256" key="3">
    <source>
        <dbReference type="ARBA" id="ARBA00022692"/>
    </source>
</evidence>
<evidence type="ECO:0000259" key="8">
    <source>
        <dbReference type="Pfam" id="PF12704"/>
    </source>
</evidence>
<feature type="transmembrane region" description="Helical" evidence="6">
    <location>
        <begin position="289"/>
        <end position="313"/>
    </location>
</feature>